<evidence type="ECO:0000313" key="2">
    <source>
        <dbReference type="Proteomes" id="UP000005933"/>
    </source>
</evidence>
<evidence type="ECO:0000313" key="1">
    <source>
        <dbReference type="EMBL" id="EAP72663.1"/>
    </source>
</evidence>
<reference evidence="1 2" key="1">
    <citation type="journal article" date="2006" name="Mol. Plant Microbe Interact.">
        <title>Identification of open reading frames unique to a select agent: Ralstonia solanacearum race 3 biovar 2.</title>
        <authorList>
            <person name="Gabriel D.W."/>
            <person name="Allen C."/>
            <person name="Schell M."/>
            <person name="Denny T.P."/>
            <person name="Greenberg J.T."/>
            <person name="Duan Y.P."/>
            <person name="Flores-Cruz Z."/>
            <person name="Huang Q."/>
            <person name="Clifford J.M."/>
            <person name="Presting G."/>
            <person name="Gonzalez E.T."/>
            <person name="Reddy J."/>
            <person name="Elphinstone J."/>
            <person name="Swanson J."/>
            <person name="Yao J."/>
            <person name="Mulholland V."/>
            <person name="Liu L."/>
            <person name="Farmerie W."/>
            <person name="Patnaikuni M."/>
            <person name="Balogh B."/>
            <person name="Norman D."/>
            <person name="Alvarez A."/>
            <person name="Castillo J.A."/>
            <person name="Jones J."/>
            <person name="Saddler G."/>
            <person name="Walunas T."/>
            <person name="Zhukov A."/>
            <person name="Mikhailova N."/>
        </authorList>
    </citation>
    <scope>NUCLEOTIDE SEQUENCE [LARGE SCALE GENOMIC DNA]</scope>
    <source>
        <strain evidence="1 2">UW551</strain>
    </source>
</reference>
<dbReference type="EMBL" id="AAKL01000026">
    <property type="protein sequence ID" value="EAP72663.1"/>
    <property type="molecule type" value="Genomic_DNA"/>
</dbReference>
<organism evidence="1 2">
    <name type="scientific">Ralstonia solanacearum (strain UW551)</name>
    <dbReference type="NCBI Taxonomy" id="342110"/>
    <lineage>
        <taxon>Bacteria</taxon>
        <taxon>Pseudomonadati</taxon>
        <taxon>Pseudomonadota</taxon>
        <taxon>Betaproteobacteria</taxon>
        <taxon>Burkholderiales</taxon>
        <taxon>Burkholderiaceae</taxon>
        <taxon>Ralstonia</taxon>
        <taxon>Ralstonia solanacearum species complex</taxon>
    </lineage>
</organism>
<protein>
    <submittedName>
        <fullName evidence="1">Uncharacterized protein</fullName>
    </submittedName>
</protein>
<sequence length="196" mass="21951">MHEPHLNHSERGEAFNQLSWAVFFAPRTGHSVQIRHCRANAGIFRVLSHGCRTCRAGRAFPRICMSAQRFPMPSAETGHPNLLDDDEPFEGPAVLIGGYRVWFTYDSYMQPDALVIYLELGQPGTLDVVRALNLLLGLCLDVDGAARGEVVRHPQSGQLIYRFHYTPDEDHDIADLIDAISALAVDPEDGTEWEMH</sequence>
<dbReference type="AlphaFoldDB" id="A0AB33VD40"/>
<proteinExistence type="predicted"/>
<comment type="caution">
    <text evidence="1">The sequence shown here is derived from an EMBL/GenBank/DDBJ whole genome shotgun (WGS) entry which is preliminary data.</text>
</comment>
<name>A0AB33VD40_RALSU</name>
<dbReference type="Proteomes" id="UP000005933">
    <property type="component" value="Unassembled WGS sequence"/>
</dbReference>
<gene>
    <name evidence="1" type="ORF">RRSL_00502</name>
</gene>
<accession>A0AB33VD40</accession>